<dbReference type="Gene3D" id="3.40.50.2000">
    <property type="entry name" value="Glycogen Phosphorylase B"/>
    <property type="match status" value="3"/>
</dbReference>
<dbReference type="GO" id="GO:0080043">
    <property type="term" value="F:quercetin 3-O-glucosyltransferase activity"/>
    <property type="evidence" value="ECO:0007669"/>
    <property type="project" value="TreeGrafter"/>
</dbReference>
<organism evidence="5 6">
    <name type="scientific">Ficus carica</name>
    <name type="common">Common fig</name>
    <dbReference type="NCBI Taxonomy" id="3494"/>
    <lineage>
        <taxon>Eukaryota</taxon>
        <taxon>Viridiplantae</taxon>
        <taxon>Streptophyta</taxon>
        <taxon>Embryophyta</taxon>
        <taxon>Tracheophyta</taxon>
        <taxon>Spermatophyta</taxon>
        <taxon>Magnoliopsida</taxon>
        <taxon>eudicotyledons</taxon>
        <taxon>Gunneridae</taxon>
        <taxon>Pentapetalae</taxon>
        <taxon>rosids</taxon>
        <taxon>fabids</taxon>
        <taxon>Rosales</taxon>
        <taxon>Moraceae</taxon>
        <taxon>Ficeae</taxon>
        <taxon>Ficus</taxon>
    </lineage>
</organism>
<dbReference type="InterPro" id="IPR035595">
    <property type="entry name" value="UDP_glycos_trans_CS"/>
</dbReference>
<sequence length="551" mass="62291">MDQSDRGDRRMTNCGWNSIMKNICLGVPLLCFPIVGDHFTNRKLVVDDWRVELDRYDQKPLTRSEVAEKIVRHVTPSVQLALKLASKGFTITFVNTQVIHHQLIKSQPHSTSAAVIEDDIFAGARELGLDIRYKTMTDGFPLEVNRILNPQFVVRNFLSLPAHVDELVGDLVESDPSVSCLIADTCYTWASEIAQKYKLVNISFWTQPALVFNIYHHMDLIITNGHYPPQDNRKGTIDYIPGVRAIEPKDLPSYLQETNTVAHQFLDKAFKEVKNADFILCNTIEELESNSMSTLQEKNQPIYAIGPLIDFSNEFTKRNIVPTSMRTELNCTQWLNTKPHGSVLYVSFGSSIPSKVSDIEEIAHGLVLSGVNFVWVLRRDAVSFEEPYVLPIEIQDEIKDKGLVLTWTNQIEVLSHPSIGGFLTHCGWNSVLESLWCSGVPLLCFPLRGDQITNRKIVVDDWRIGLNLCDRKPLTRSEVAEKITRLMSENSADELKKEVIKVSQMVLNALAIDGSSEKSSSDFVVDVKAKLDGHRNLKIPQEHSKPFHIKL</sequence>
<dbReference type="Pfam" id="PF00201">
    <property type="entry name" value="UDPGT"/>
    <property type="match status" value="1"/>
</dbReference>
<keyword evidence="6" id="KW-1185">Reference proteome</keyword>
<dbReference type="PROSITE" id="PS00375">
    <property type="entry name" value="UDPGT"/>
    <property type="match status" value="1"/>
</dbReference>
<dbReference type="EC" id="2.4.1.-" evidence="4"/>
<evidence type="ECO:0000313" key="6">
    <source>
        <dbReference type="Proteomes" id="UP001187192"/>
    </source>
</evidence>
<dbReference type="GO" id="GO:0080044">
    <property type="term" value="F:quercetin 7-O-glucosyltransferase activity"/>
    <property type="evidence" value="ECO:0007669"/>
    <property type="project" value="TreeGrafter"/>
</dbReference>
<evidence type="ECO:0000256" key="3">
    <source>
        <dbReference type="RuleBase" id="RU003718"/>
    </source>
</evidence>
<comment type="caution">
    <text evidence="5">The sequence shown here is derived from an EMBL/GenBank/DDBJ whole genome shotgun (WGS) entry which is preliminary data.</text>
</comment>
<reference evidence="5" key="1">
    <citation type="submission" date="2023-07" db="EMBL/GenBank/DDBJ databases">
        <title>draft genome sequence of fig (Ficus carica).</title>
        <authorList>
            <person name="Takahashi T."/>
            <person name="Nishimura K."/>
        </authorList>
    </citation>
    <scope>NUCLEOTIDE SEQUENCE</scope>
</reference>
<accession>A0AA88CXY7</accession>
<dbReference type="EMBL" id="BTGU01000009">
    <property type="protein sequence ID" value="GMN39203.1"/>
    <property type="molecule type" value="Genomic_DNA"/>
</dbReference>
<keyword evidence="3" id="KW-0328">Glycosyltransferase</keyword>
<gene>
    <name evidence="5" type="ORF">TIFTF001_008436</name>
</gene>
<proteinExistence type="inferred from homology"/>
<dbReference type="PANTHER" id="PTHR11926">
    <property type="entry name" value="GLUCOSYL/GLUCURONOSYL TRANSFERASES"/>
    <property type="match status" value="1"/>
</dbReference>
<protein>
    <recommendedName>
        <fullName evidence="4">Glycosyltransferase</fullName>
        <ecNumber evidence="4">2.4.1.-</ecNumber>
    </recommendedName>
</protein>
<dbReference type="AlphaFoldDB" id="A0AA88CXY7"/>
<evidence type="ECO:0000256" key="2">
    <source>
        <dbReference type="ARBA" id="ARBA00022679"/>
    </source>
</evidence>
<dbReference type="CDD" id="cd03784">
    <property type="entry name" value="GT1_Gtf-like"/>
    <property type="match status" value="1"/>
</dbReference>
<dbReference type="Proteomes" id="UP001187192">
    <property type="component" value="Unassembled WGS sequence"/>
</dbReference>
<dbReference type="InterPro" id="IPR002213">
    <property type="entry name" value="UDP_glucos_trans"/>
</dbReference>
<comment type="similarity">
    <text evidence="1 3">Belongs to the UDP-glycosyltransferase family.</text>
</comment>
<evidence type="ECO:0000256" key="4">
    <source>
        <dbReference type="RuleBase" id="RU362057"/>
    </source>
</evidence>
<name>A0AA88CXY7_FICCA</name>
<evidence type="ECO:0000256" key="1">
    <source>
        <dbReference type="ARBA" id="ARBA00009995"/>
    </source>
</evidence>
<evidence type="ECO:0000313" key="5">
    <source>
        <dbReference type="EMBL" id="GMN39203.1"/>
    </source>
</evidence>
<dbReference type="SUPFAM" id="SSF53756">
    <property type="entry name" value="UDP-Glycosyltransferase/glycogen phosphorylase"/>
    <property type="match status" value="2"/>
</dbReference>
<keyword evidence="2 3" id="KW-0808">Transferase</keyword>
<dbReference type="FunFam" id="3.40.50.2000:FF:000060">
    <property type="entry name" value="Glycosyltransferase"/>
    <property type="match status" value="1"/>
</dbReference>
<dbReference type="PANTHER" id="PTHR11926:SF774">
    <property type="entry name" value="UDP-GLYCOSYLTRANSFERASE 85A1-RELATED"/>
    <property type="match status" value="1"/>
</dbReference>